<dbReference type="InterPro" id="IPR012347">
    <property type="entry name" value="Ferritin-like"/>
</dbReference>
<organism evidence="4 5">
    <name type="scientific">Sinosporangium album</name>
    <dbReference type="NCBI Taxonomy" id="504805"/>
    <lineage>
        <taxon>Bacteria</taxon>
        <taxon>Bacillati</taxon>
        <taxon>Actinomycetota</taxon>
        <taxon>Actinomycetes</taxon>
        <taxon>Streptosporangiales</taxon>
        <taxon>Streptosporangiaceae</taxon>
        <taxon>Sinosporangium</taxon>
    </lineage>
</organism>
<dbReference type="Pfam" id="PF03713">
    <property type="entry name" value="DUF305"/>
    <property type="match status" value="1"/>
</dbReference>
<sequence>MRNRSKARGFSAAVLAAFALAGCTDSASTAPAAPEQTAPVIVPGGPGGESRTAQPGETPGPAAAGPSAADVRFAESMIPHHRQALEMSALVADRTQTPSIRALADRIATSQGPEIAVMSDWLTRLGRAVPAHGHKGDMPGMAALEEMNRLRGLRGAEFNRYFLELMITHHQGALGMAADEMKNGTDQGMRRIAKDVYHGQNIEIARMKNLSG</sequence>
<dbReference type="Gene3D" id="1.20.1260.10">
    <property type="match status" value="1"/>
</dbReference>
<protein>
    <submittedName>
        <fullName evidence="4">Uncharacterized conserved protein, DUF305 family</fullName>
    </submittedName>
</protein>
<evidence type="ECO:0000313" key="4">
    <source>
        <dbReference type="EMBL" id="SDH09347.1"/>
    </source>
</evidence>
<evidence type="ECO:0000256" key="1">
    <source>
        <dbReference type="SAM" id="MobiDB-lite"/>
    </source>
</evidence>
<keyword evidence="5" id="KW-1185">Reference proteome</keyword>
<feature type="compositionally biased region" description="Low complexity" evidence="1">
    <location>
        <begin position="53"/>
        <end position="67"/>
    </location>
</feature>
<dbReference type="PROSITE" id="PS51257">
    <property type="entry name" value="PROKAR_LIPOPROTEIN"/>
    <property type="match status" value="1"/>
</dbReference>
<dbReference type="EMBL" id="FNCN01000011">
    <property type="protein sequence ID" value="SDH09347.1"/>
    <property type="molecule type" value="Genomic_DNA"/>
</dbReference>
<feature type="chain" id="PRO_5038390913" evidence="2">
    <location>
        <begin position="22"/>
        <end position="212"/>
    </location>
</feature>
<feature type="signal peptide" evidence="2">
    <location>
        <begin position="1"/>
        <end position="21"/>
    </location>
</feature>
<dbReference type="AlphaFoldDB" id="A0A1G7ZL81"/>
<dbReference type="PANTHER" id="PTHR36933">
    <property type="entry name" value="SLL0788 PROTEIN"/>
    <property type="match status" value="1"/>
</dbReference>
<keyword evidence="2" id="KW-0732">Signal</keyword>
<accession>A0A1G7ZL81</accession>
<evidence type="ECO:0000259" key="3">
    <source>
        <dbReference type="Pfam" id="PF03713"/>
    </source>
</evidence>
<dbReference type="InterPro" id="IPR005183">
    <property type="entry name" value="DUF305_CopM-like"/>
</dbReference>
<dbReference type="STRING" id="504805.SAMN05421505_111100"/>
<feature type="region of interest" description="Disordered" evidence="1">
    <location>
        <begin position="27"/>
        <end position="67"/>
    </location>
</feature>
<proteinExistence type="predicted"/>
<reference evidence="4 5" key="1">
    <citation type="submission" date="2016-10" db="EMBL/GenBank/DDBJ databases">
        <authorList>
            <person name="de Groot N.N."/>
        </authorList>
    </citation>
    <scope>NUCLEOTIDE SEQUENCE [LARGE SCALE GENOMIC DNA]</scope>
    <source>
        <strain evidence="4 5">CPCC 201354</strain>
    </source>
</reference>
<name>A0A1G7ZL81_9ACTN</name>
<dbReference type="PANTHER" id="PTHR36933:SF1">
    <property type="entry name" value="SLL0788 PROTEIN"/>
    <property type="match status" value="1"/>
</dbReference>
<gene>
    <name evidence="4" type="ORF">SAMN05421505_111100</name>
</gene>
<evidence type="ECO:0000313" key="5">
    <source>
        <dbReference type="Proteomes" id="UP000198923"/>
    </source>
</evidence>
<dbReference type="Proteomes" id="UP000198923">
    <property type="component" value="Unassembled WGS sequence"/>
</dbReference>
<evidence type="ECO:0000256" key="2">
    <source>
        <dbReference type="SAM" id="SignalP"/>
    </source>
</evidence>
<dbReference type="RefSeq" id="WP_176955425.1">
    <property type="nucleotide sequence ID" value="NZ_FNCN01000011.1"/>
</dbReference>
<feature type="domain" description="DUF305" evidence="3">
    <location>
        <begin position="70"/>
        <end position="210"/>
    </location>
</feature>